<proteinExistence type="inferred from homology"/>
<evidence type="ECO:0000256" key="2">
    <source>
        <dbReference type="ARBA" id="ARBA00022801"/>
    </source>
</evidence>
<dbReference type="PANTHER" id="PTHR48081">
    <property type="entry name" value="AB HYDROLASE SUPERFAMILY PROTEIN C4A8.06C"/>
    <property type="match status" value="1"/>
</dbReference>
<dbReference type="EMBL" id="MU093891">
    <property type="protein sequence ID" value="KAF7846285.1"/>
    <property type="molecule type" value="Genomic_DNA"/>
</dbReference>
<reference evidence="4" key="1">
    <citation type="submission" date="2020-05" db="EMBL/GenBank/DDBJ databases">
        <title>WGS assembly of Corymbia citriodora subspecies variegata.</title>
        <authorList>
            <person name="Barry K."/>
            <person name="Hundley H."/>
            <person name="Shu S."/>
            <person name="Jenkins J."/>
            <person name="Grimwood J."/>
            <person name="Baten A."/>
        </authorList>
    </citation>
    <scope>NUCLEOTIDE SEQUENCE</scope>
    <source>
        <strain evidence="4">CV2-018</strain>
    </source>
</reference>
<keyword evidence="2" id="KW-0378">Hydrolase</keyword>
<comment type="caution">
    <text evidence="4">The sequence shown here is derived from an EMBL/GenBank/DDBJ whole genome shotgun (WGS) entry which is preliminary data.</text>
</comment>
<evidence type="ECO:0000313" key="5">
    <source>
        <dbReference type="Proteomes" id="UP000806378"/>
    </source>
</evidence>
<dbReference type="InterPro" id="IPR029058">
    <property type="entry name" value="AB_hydrolase_fold"/>
</dbReference>
<organism evidence="4 5">
    <name type="scientific">Corymbia citriodora subsp. variegata</name>
    <dbReference type="NCBI Taxonomy" id="360336"/>
    <lineage>
        <taxon>Eukaryota</taxon>
        <taxon>Viridiplantae</taxon>
        <taxon>Streptophyta</taxon>
        <taxon>Embryophyta</taxon>
        <taxon>Tracheophyta</taxon>
        <taxon>Spermatophyta</taxon>
        <taxon>Magnoliopsida</taxon>
        <taxon>eudicotyledons</taxon>
        <taxon>Gunneridae</taxon>
        <taxon>Pentapetalae</taxon>
        <taxon>rosids</taxon>
        <taxon>malvids</taxon>
        <taxon>Myrtales</taxon>
        <taxon>Myrtaceae</taxon>
        <taxon>Myrtoideae</taxon>
        <taxon>Eucalypteae</taxon>
        <taxon>Corymbia</taxon>
    </lineage>
</organism>
<dbReference type="Gramene" id="rna-gnl|WGS:JABURB|Cocit.L4667.1">
    <property type="protein sequence ID" value="cds-KAF7846285.1"/>
    <property type="gene ID" value="gene-BT93_L4667"/>
</dbReference>
<dbReference type="PANTHER" id="PTHR48081:SF8">
    <property type="entry name" value="ALPHA_BETA HYDROLASE FOLD-3 DOMAIN-CONTAINING PROTEIN-RELATED"/>
    <property type="match status" value="1"/>
</dbReference>
<dbReference type="GO" id="GO:0016787">
    <property type="term" value="F:hydrolase activity"/>
    <property type="evidence" value="ECO:0007669"/>
    <property type="project" value="UniProtKB-KW"/>
</dbReference>
<feature type="domain" description="Alpha/beta hydrolase fold-3" evidence="3">
    <location>
        <begin position="137"/>
        <end position="346"/>
    </location>
</feature>
<dbReference type="Pfam" id="PF07859">
    <property type="entry name" value="Abhydrolase_3"/>
    <property type="match status" value="1"/>
</dbReference>
<name>A0A8T0CKK1_CORYI</name>
<protein>
    <recommendedName>
        <fullName evidence="3">Alpha/beta hydrolase fold-3 domain-containing protein</fullName>
    </recommendedName>
</protein>
<evidence type="ECO:0000313" key="4">
    <source>
        <dbReference type="EMBL" id="KAF7846285.1"/>
    </source>
</evidence>
<gene>
    <name evidence="4" type="ORF">BT93_L4667</name>
</gene>
<dbReference type="AlphaFoldDB" id="A0A8T0CKK1"/>
<dbReference type="SUPFAM" id="SSF53474">
    <property type="entry name" value="alpha/beta-Hydrolases"/>
    <property type="match status" value="1"/>
</dbReference>
<dbReference type="Gene3D" id="3.40.50.1820">
    <property type="entry name" value="alpha/beta hydrolase"/>
    <property type="match status" value="1"/>
</dbReference>
<keyword evidence="5" id="KW-1185">Reference proteome</keyword>
<dbReference type="Proteomes" id="UP000806378">
    <property type="component" value="Unassembled WGS sequence"/>
</dbReference>
<evidence type="ECO:0000259" key="3">
    <source>
        <dbReference type="Pfam" id="PF07859"/>
    </source>
</evidence>
<comment type="similarity">
    <text evidence="1">Belongs to the 'GDXG' lipolytic enzyme family.</text>
</comment>
<accession>A0A8T0CKK1</accession>
<dbReference type="InterPro" id="IPR050300">
    <property type="entry name" value="GDXG_lipolytic_enzyme"/>
</dbReference>
<evidence type="ECO:0000256" key="1">
    <source>
        <dbReference type="ARBA" id="ARBA00010515"/>
    </source>
</evidence>
<sequence>MKGRSLYTTINLYENNILLFIVSHIHLLLVHHSSTAVIMTAQQEIPKTGTRTTLVPSISTFLEDHPDLHLGGSGDFHAERAHHLSTFGIHALPKDKIHPIHSVEFTAIRGPHGTIPIRIFYPSTGEAKRKSKQAAALIYFHGGGYTVGSVDEFENGLRTLAEESGVQIYAVDYRLAPEWRFPVQLDEYSAVIDWVQGTGGASRGVHPDLVLGGGDSAGGNMTAAITLRRIDEKKKPLRAQILLYPEARVPFDTPAAVENNSGYYLECNGIFSFADHYCPRGTPPSHRYISPGMQELKKLEGQPPAGVYTSGFDPLRDVGVEYASKLREARNEVTWRHYDGMTHGWLQMTAWSEEAGECVRDVARDVKKFAYGS</sequence>
<dbReference type="OrthoDB" id="408631at2759"/>
<dbReference type="InterPro" id="IPR013094">
    <property type="entry name" value="AB_hydrolase_3"/>
</dbReference>